<reference evidence="9 10" key="1">
    <citation type="submission" date="2023-06" db="EMBL/GenBank/DDBJ databases">
        <title>Black Yeasts Isolated from many extreme environments.</title>
        <authorList>
            <person name="Coleine C."/>
            <person name="Stajich J.E."/>
            <person name="Selbmann L."/>
        </authorList>
    </citation>
    <scope>NUCLEOTIDE SEQUENCE [LARGE SCALE GENOMIC DNA]</scope>
    <source>
        <strain evidence="9 10">CCFEE 5887</strain>
    </source>
</reference>
<keyword evidence="5 8" id="KW-1133">Transmembrane helix</keyword>
<dbReference type="SUPFAM" id="SSF81338">
    <property type="entry name" value="Aquaporin-like"/>
    <property type="match status" value="1"/>
</dbReference>
<accession>A0AAV9QAA2</accession>
<evidence type="ECO:0000256" key="6">
    <source>
        <dbReference type="ARBA" id="ARBA00023136"/>
    </source>
</evidence>
<dbReference type="EMBL" id="JAXLQG010000005">
    <property type="protein sequence ID" value="KAK5539549.1"/>
    <property type="molecule type" value="Genomic_DNA"/>
</dbReference>
<keyword evidence="10" id="KW-1185">Reference proteome</keyword>
<feature type="transmembrane region" description="Helical" evidence="8">
    <location>
        <begin position="125"/>
        <end position="141"/>
    </location>
</feature>
<keyword evidence="4 7" id="KW-0812">Transmembrane</keyword>
<dbReference type="AlphaFoldDB" id="A0AAV9QAA2"/>
<organism evidence="9 10">
    <name type="scientific">Vermiconidia calcicola</name>
    <dbReference type="NCBI Taxonomy" id="1690605"/>
    <lineage>
        <taxon>Eukaryota</taxon>
        <taxon>Fungi</taxon>
        <taxon>Dikarya</taxon>
        <taxon>Ascomycota</taxon>
        <taxon>Pezizomycotina</taxon>
        <taxon>Dothideomycetes</taxon>
        <taxon>Dothideomycetidae</taxon>
        <taxon>Mycosphaerellales</taxon>
        <taxon>Extremaceae</taxon>
        <taxon>Vermiconidia</taxon>
    </lineage>
</organism>
<dbReference type="GO" id="GO:0015250">
    <property type="term" value="F:water channel activity"/>
    <property type="evidence" value="ECO:0007669"/>
    <property type="project" value="TreeGrafter"/>
</dbReference>
<evidence type="ECO:0008006" key="11">
    <source>
        <dbReference type="Google" id="ProtNLM"/>
    </source>
</evidence>
<dbReference type="InterPro" id="IPR023271">
    <property type="entry name" value="Aquaporin-like"/>
</dbReference>
<feature type="transmembrane region" description="Helical" evidence="8">
    <location>
        <begin position="233"/>
        <end position="255"/>
    </location>
</feature>
<dbReference type="InterPro" id="IPR050363">
    <property type="entry name" value="MIP/Aquaporin"/>
</dbReference>
<evidence type="ECO:0000313" key="10">
    <source>
        <dbReference type="Proteomes" id="UP001345827"/>
    </source>
</evidence>
<evidence type="ECO:0000256" key="8">
    <source>
        <dbReference type="SAM" id="Phobius"/>
    </source>
</evidence>
<dbReference type="Gene3D" id="1.20.1080.10">
    <property type="entry name" value="Glycerol uptake facilitator protein"/>
    <property type="match status" value="1"/>
</dbReference>
<evidence type="ECO:0000313" key="9">
    <source>
        <dbReference type="EMBL" id="KAK5539549.1"/>
    </source>
</evidence>
<feature type="transmembrane region" description="Helical" evidence="8">
    <location>
        <begin position="59"/>
        <end position="81"/>
    </location>
</feature>
<evidence type="ECO:0000256" key="1">
    <source>
        <dbReference type="ARBA" id="ARBA00004141"/>
    </source>
</evidence>
<feature type="transmembrane region" description="Helical" evidence="8">
    <location>
        <begin position="290"/>
        <end position="310"/>
    </location>
</feature>
<evidence type="ECO:0000256" key="4">
    <source>
        <dbReference type="ARBA" id="ARBA00022692"/>
    </source>
</evidence>
<gene>
    <name evidence="9" type="ORF">LTR25_003252</name>
</gene>
<sequence length="373" mass="41140">MSEAPNGHDMARMHTNDIEIGVSDALQRHITRHVVQPKPVSQRKLNFEHKRPRILREMMAEATGVFFYVFPGIASVASFTLATTNPVAAVIGVGIFGSLFQIGWAFAIGIAFAIITCAPVSGGHFNPAITICLAIWQGFPWKKVPHYIFAQIFGAFMAGLLLMGCYWPQIQAAKAIDIKEHGTAVYNGGVASIFCAFPNPDQTNQGYLFLQEFFVDSYIGIIIWTCLDPANPFVSPVSVPFTIGIAYAVMVWGFAGNTLSTNLARDLGTRIVAAIFFGKEVFTYDNSYSWISILVNVPATIFATGYYEFLMRDSLQKIHSGHAEHEEGEEGLKRHISRVTGTNLSTHNEEPWQANRGFMNAAATEDGVRSKQF</sequence>
<evidence type="ECO:0000256" key="2">
    <source>
        <dbReference type="ARBA" id="ARBA00006175"/>
    </source>
</evidence>
<dbReference type="GO" id="GO:0015254">
    <property type="term" value="F:glycerol channel activity"/>
    <property type="evidence" value="ECO:0007669"/>
    <property type="project" value="TreeGrafter"/>
</dbReference>
<keyword evidence="6 8" id="KW-0472">Membrane</keyword>
<feature type="transmembrane region" description="Helical" evidence="8">
    <location>
        <begin position="147"/>
        <end position="167"/>
    </location>
</feature>
<dbReference type="PANTHER" id="PTHR43829">
    <property type="entry name" value="AQUAPORIN OR AQUAGLYCEROPORIN RELATED"/>
    <property type="match status" value="1"/>
</dbReference>
<proteinExistence type="inferred from homology"/>
<feature type="transmembrane region" description="Helical" evidence="8">
    <location>
        <begin position="87"/>
        <end position="113"/>
    </location>
</feature>
<dbReference type="InterPro" id="IPR000425">
    <property type="entry name" value="MIP"/>
</dbReference>
<keyword evidence="3 7" id="KW-0813">Transport</keyword>
<protein>
    <recommendedName>
        <fullName evidence="11">Aquaporin-like protein</fullName>
    </recommendedName>
</protein>
<evidence type="ECO:0000256" key="7">
    <source>
        <dbReference type="RuleBase" id="RU000477"/>
    </source>
</evidence>
<comment type="subcellular location">
    <subcellularLocation>
        <location evidence="1">Membrane</location>
        <topology evidence="1">Multi-pass membrane protein</topology>
    </subcellularLocation>
</comment>
<comment type="similarity">
    <text evidence="2 7">Belongs to the MIP/aquaporin (TC 1.A.8) family.</text>
</comment>
<comment type="caution">
    <text evidence="9">The sequence shown here is derived from an EMBL/GenBank/DDBJ whole genome shotgun (WGS) entry which is preliminary data.</text>
</comment>
<evidence type="ECO:0000256" key="3">
    <source>
        <dbReference type="ARBA" id="ARBA00022448"/>
    </source>
</evidence>
<dbReference type="GO" id="GO:0005886">
    <property type="term" value="C:plasma membrane"/>
    <property type="evidence" value="ECO:0007669"/>
    <property type="project" value="TreeGrafter"/>
</dbReference>
<dbReference type="Proteomes" id="UP001345827">
    <property type="component" value="Unassembled WGS sequence"/>
</dbReference>
<evidence type="ECO:0000256" key="5">
    <source>
        <dbReference type="ARBA" id="ARBA00022989"/>
    </source>
</evidence>
<dbReference type="PANTHER" id="PTHR43829:SF14">
    <property type="entry name" value="AQUAPORIN 3"/>
    <property type="match status" value="1"/>
</dbReference>
<name>A0AAV9QAA2_9PEZI</name>
<dbReference type="PRINTS" id="PR00783">
    <property type="entry name" value="MINTRINSICP"/>
</dbReference>
<dbReference type="Pfam" id="PF00230">
    <property type="entry name" value="MIP"/>
    <property type="match status" value="1"/>
</dbReference>